<evidence type="ECO:0000256" key="2">
    <source>
        <dbReference type="ARBA" id="ARBA00022617"/>
    </source>
</evidence>
<dbReference type="InterPro" id="IPR034804">
    <property type="entry name" value="SQR/QFR_C/D"/>
</dbReference>
<evidence type="ECO:0000256" key="1">
    <source>
        <dbReference type="ARBA" id="ARBA00004370"/>
    </source>
</evidence>
<evidence type="ECO:0000256" key="8">
    <source>
        <dbReference type="PIRSR" id="PIRSR000177-1"/>
    </source>
</evidence>
<keyword evidence="7 9" id="KW-0472">Membrane</keyword>
<feature type="transmembrane region" description="Helical" evidence="9">
    <location>
        <begin position="152"/>
        <end position="176"/>
    </location>
</feature>
<gene>
    <name evidence="10" type="primary">frdC</name>
    <name evidence="10" type="ORF">FAK_26240</name>
</gene>
<feature type="transmembrane region" description="Helical" evidence="9">
    <location>
        <begin position="110"/>
        <end position="132"/>
    </location>
</feature>
<name>A0AAU9EEJ5_9BACT</name>
<accession>A0AAU9EEJ5</accession>
<protein>
    <submittedName>
        <fullName evidence="10">Fumarate reductase</fullName>
    </submittedName>
</protein>
<dbReference type="Proteomes" id="UP001366166">
    <property type="component" value="Chromosome"/>
</dbReference>
<feature type="transmembrane region" description="Helical" evidence="9">
    <location>
        <begin position="197"/>
        <end position="215"/>
    </location>
</feature>
<reference evidence="11" key="1">
    <citation type="journal article" date="2023" name="Arch. Microbiol.">
        <title>Desulfoferula mesophilus gen. nov. sp. nov., a mesophilic sulfate-reducing bacterium isolated from a brackish lake sediment.</title>
        <authorList>
            <person name="Watanabe T."/>
            <person name="Yabe T."/>
            <person name="Tsuji J.M."/>
            <person name="Fukui M."/>
        </authorList>
    </citation>
    <scope>NUCLEOTIDE SEQUENCE [LARGE SCALE GENOMIC DNA]</scope>
    <source>
        <strain evidence="11">12FAK</strain>
    </source>
</reference>
<dbReference type="RefSeq" id="WP_338600109.1">
    <property type="nucleotide sequence ID" value="NZ_AP028679.1"/>
</dbReference>
<evidence type="ECO:0000256" key="4">
    <source>
        <dbReference type="ARBA" id="ARBA00022723"/>
    </source>
</evidence>
<dbReference type="GO" id="GO:0046872">
    <property type="term" value="F:metal ion binding"/>
    <property type="evidence" value="ECO:0007669"/>
    <property type="project" value="UniProtKB-KW"/>
</dbReference>
<proteinExistence type="predicted"/>
<feature type="transmembrane region" description="Helical" evidence="9">
    <location>
        <begin position="64"/>
        <end position="85"/>
    </location>
</feature>
<comment type="subcellular location">
    <subcellularLocation>
        <location evidence="1">Membrane</location>
    </subcellularLocation>
</comment>
<keyword evidence="6 8" id="KW-0408">Iron</keyword>
<dbReference type="AlphaFoldDB" id="A0AAU9EEJ5"/>
<dbReference type="InterPro" id="IPR000701">
    <property type="entry name" value="SuccDH_FuR_B_TM-su"/>
</dbReference>
<keyword evidence="5 9" id="KW-1133">Transmembrane helix</keyword>
<dbReference type="KEGG" id="dmp:FAK_26240"/>
<evidence type="ECO:0000256" key="3">
    <source>
        <dbReference type="ARBA" id="ARBA00022692"/>
    </source>
</evidence>
<feature type="binding site" description="axial binding residue" evidence="8">
    <location>
        <position position="130"/>
    </location>
    <ligand>
        <name>heme b</name>
        <dbReference type="ChEBI" id="CHEBI:60344"/>
        <label>bD</label>
    </ligand>
    <ligandPart>
        <name>Fe</name>
        <dbReference type="ChEBI" id="CHEBI:18248"/>
    </ligandPart>
</feature>
<dbReference type="PIRSF" id="PIRSF000177">
    <property type="entry name" value="Fumar_rd_cyt_b"/>
    <property type="match status" value="1"/>
</dbReference>
<evidence type="ECO:0000256" key="9">
    <source>
        <dbReference type="SAM" id="Phobius"/>
    </source>
</evidence>
<dbReference type="EMBL" id="AP028679">
    <property type="protein sequence ID" value="BEQ15558.1"/>
    <property type="molecule type" value="Genomic_DNA"/>
</dbReference>
<feature type="binding site" description="axial binding residue" evidence="8">
    <location>
        <position position="168"/>
    </location>
    <ligand>
        <name>heme b</name>
        <dbReference type="ChEBI" id="CHEBI:60344"/>
        <label>bD</label>
    </ligand>
    <ligandPart>
        <name>Fe</name>
        <dbReference type="ChEBI" id="CHEBI:18248"/>
    </ligandPart>
</feature>
<evidence type="ECO:0000313" key="11">
    <source>
        <dbReference type="Proteomes" id="UP001366166"/>
    </source>
</evidence>
<evidence type="ECO:0000256" key="6">
    <source>
        <dbReference type="ARBA" id="ARBA00023004"/>
    </source>
</evidence>
<dbReference type="GO" id="GO:0016020">
    <property type="term" value="C:membrane"/>
    <property type="evidence" value="ECO:0007669"/>
    <property type="project" value="UniProtKB-SubCell"/>
</dbReference>
<evidence type="ECO:0000256" key="5">
    <source>
        <dbReference type="ARBA" id="ARBA00022989"/>
    </source>
</evidence>
<evidence type="ECO:0000256" key="7">
    <source>
        <dbReference type="ARBA" id="ARBA00023136"/>
    </source>
</evidence>
<dbReference type="InterPro" id="IPR004224">
    <property type="entry name" value="Fum_red_B_TM"/>
</dbReference>
<dbReference type="Gene3D" id="1.20.1300.10">
    <property type="entry name" value="Fumarate reductase/succinate dehydrogenase, transmembrane subunit"/>
    <property type="match status" value="1"/>
</dbReference>
<keyword evidence="4 8" id="KW-0479">Metal-binding</keyword>
<evidence type="ECO:0000313" key="10">
    <source>
        <dbReference type="EMBL" id="BEQ15558.1"/>
    </source>
</evidence>
<dbReference type="SUPFAM" id="SSF81343">
    <property type="entry name" value="Fumarate reductase respiratory complex transmembrane subunits"/>
    <property type="match status" value="1"/>
</dbReference>
<keyword evidence="3 9" id="KW-0812">Transmembrane</keyword>
<feature type="binding site" description="axial binding residue" evidence="8">
    <location>
        <position position="39"/>
    </location>
    <ligand>
        <name>heme b</name>
        <dbReference type="ChEBI" id="CHEBI:60344"/>
        <label>bD</label>
    </ligand>
    <ligandPart>
        <name>Fe</name>
        <dbReference type="ChEBI" id="CHEBI:18248"/>
    </ligandPart>
</feature>
<dbReference type="Pfam" id="PF01127">
    <property type="entry name" value="Sdh_cyt"/>
    <property type="match status" value="1"/>
</dbReference>
<organism evidence="10 11">
    <name type="scientific">Desulfoferula mesophila</name>
    <dbReference type="NCBI Taxonomy" id="3058419"/>
    <lineage>
        <taxon>Bacteria</taxon>
        <taxon>Pseudomonadati</taxon>
        <taxon>Thermodesulfobacteriota</taxon>
        <taxon>Desulfarculia</taxon>
        <taxon>Desulfarculales</taxon>
        <taxon>Desulfarculaceae</taxon>
        <taxon>Desulfoferula</taxon>
    </lineage>
</organism>
<feature type="binding site" description="axial binding residue" evidence="8">
    <location>
        <position position="80"/>
    </location>
    <ligand>
        <name>heme b</name>
        <dbReference type="ChEBI" id="CHEBI:60344"/>
        <label>bD</label>
    </ligand>
    <ligandPart>
        <name>Fe</name>
        <dbReference type="ChEBI" id="CHEBI:18248"/>
    </ligandPart>
</feature>
<keyword evidence="11" id="KW-1185">Reference proteome</keyword>
<feature type="transmembrane region" description="Helical" evidence="9">
    <location>
        <begin position="20"/>
        <end position="44"/>
    </location>
</feature>
<dbReference type="GO" id="GO:0006099">
    <property type="term" value="P:tricarboxylic acid cycle"/>
    <property type="evidence" value="ECO:0007669"/>
    <property type="project" value="InterPro"/>
</dbReference>
<keyword evidence="2 8" id="KW-0349">Heme</keyword>
<sequence>MSSSVDTAIFVKPPTRASAYLDWLQMLTGAGLILFMWSHMVLVASVNLGPNVMNAIAWFFEATYMAQVGGPIIGATMLLHFVLAARKIPYTSDAQGIIWRHARMMRHTDTWLWLIQAVTAMVILIMGSIHIWTVLTNLPITAAKSAMRVQGGFWGVFYLILLPCVELHVGIGFYRIAVKWGFIKRDTRKGFHRFENIWTGVFILIGLITIIRLWTLPIAGN</sequence>